<evidence type="ECO:0000313" key="4">
    <source>
        <dbReference type="Proteomes" id="UP001157946"/>
    </source>
</evidence>
<comment type="caution">
    <text evidence="3">The sequence shown here is derived from an EMBL/GenBank/DDBJ whole genome shotgun (WGS) entry which is preliminary data.</text>
</comment>
<protein>
    <submittedName>
        <fullName evidence="3">CRISPR type III-B/RAMP module RAMP protein Cmr1</fullName>
    </submittedName>
</protein>
<gene>
    <name evidence="3" type="ORF">SAMN06265361_103460</name>
</gene>
<dbReference type="Pfam" id="PF03787">
    <property type="entry name" value="RAMPs"/>
    <property type="match status" value="1"/>
</dbReference>
<dbReference type="Proteomes" id="UP001157946">
    <property type="component" value="Unassembled WGS sequence"/>
</dbReference>
<sequence>MTAELRLPSVKGALRYWYRAINPHFQKVPEGGKATWEEILFGGTGGGAGQSAFFMRKKNENLKIMRMSSLPRDLDYFSFFLRRRCSYISPVSNYADKLSGRFTIQLLLRPHRNANKVAPDWKGLVSSLWMLGHIGGLGARSRRGFGTIALQEWQADDPEIQQWMDQLPIAHEASTIEEWIKRFQCGLQQIQFWFSPWDHCNHTIVDQRTTFFLANEGSDTELKAMVAGMQVIKGFRSEHKEHRLFLGLPLMVSSKKNGQRYQILPKRYQRVPSPVWLRVIQIGQQYYPFFAILSAPFPDKLIKKVGNKQKNHPFCYHKALQMFKGYIKNQPFWEVR</sequence>
<evidence type="ECO:0000256" key="1">
    <source>
        <dbReference type="ARBA" id="ARBA00023118"/>
    </source>
</evidence>
<proteinExistence type="predicted"/>
<dbReference type="CDD" id="cd09726">
    <property type="entry name" value="RAMP_I_III"/>
    <property type="match status" value="1"/>
</dbReference>
<organism evidence="3 4">
    <name type="scientific">Laceyella tengchongensis</name>
    <dbReference type="NCBI Taxonomy" id="574699"/>
    <lineage>
        <taxon>Bacteria</taxon>
        <taxon>Bacillati</taxon>
        <taxon>Bacillota</taxon>
        <taxon>Bacilli</taxon>
        <taxon>Bacillales</taxon>
        <taxon>Thermoactinomycetaceae</taxon>
        <taxon>Laceyella</taxon>
    </lineage>
</organism>
<keyword evidence="1" id="KW-0051">Antiviral defense</keyword>
<dbReference type="EMBL" id="FXTU01000003">
    <property type="protein sequence ID" value="SMP21011.1"/>
    <property type="molecule type" value="Genomic_DNA"/>
</dbReference>
<dbReference type="GO" id="GO:0051607">
    <property type="term" value="P:defense response to virus"/>
    <property type="evidence" value="ECO:0007669"/>
    <property type="project" value="UniProtKB-KW"/>
</dbReference>
<reference evidence="3" key="1">
    <citation type="submission" date="2017-05" db="EMBL/GenBank/DDBJ databases">
        <authorList>
            <person name="Varghese N."/>
            <person name="Submissions S."/>
        </authorList>
    </citation>
    <scope>NUCLEOTIDE SEQUENCE</scope>
    <source>
        <strain evidence="3">DSM 45262</strain>
    </source>
</reference>
<name>A0AA45WPA7_9BACL</name>
<accession>A0AA45WPA7</accession>
<evidence type="ECO:0000259" key="2">
    <source>
        <dbReference type="Pfam" id="PF03787"/>
    </source>
</evidence>
<dbReference type="AlphaFoldDB" id="A0AA45WPA7"/>
<evidence type="ECO:0000313" key="3">
    <source>
        <dbReference type="EMBL" id="SMP21011.1"/>
    </source>
</evidence>
<keyword evidence="4" id="KW-1185">Reference proteome</keyword>
<feature type="domain" description="CRISPR type III-associated protein" evidence="2">
    <location>
        <begin position="5"/>
        <end position="148"/>
    </location>
</feature>
<dbReference type="InterPro" id="IPR005537">
    <property type="entry name" value="RAMP_III_fam"/>
</dbReference>